<keyword evidence="2" id="KW-1185">Reference proteome</keyword>
<sequence>MKVLVRGLRAGVGAARLREALASYVRVKEVELIDEGDGAHPWAWVDLDLDDVDPMTVWKLVANLDRRYIAGCHTRWHVPAYRAR</sequence>
<proteinExistence type="predicted"/>
<reference evidence="1 2" key="1">
    <citation type="submission" date="2023-03" db="EMBL/GenBank/DDBJ databases">
        <title>Draft assemblies of triclosan tolerant bacteria isolated from returned activated sludge.</title>
        <authorList>
            <person name="Van Hamelsveld S."/>
        </authorList>
    </citation>
    <scope>NUCLEOTIDE SEQUENCE [LARGE SCALE GENOMIC DNA]</scope>
    <source>
        <strain evidence="1 2">GW210010_S58</strain>
    </source>
</reference>
<name>A0ABT6AU48_9BURK</name>
<gene>
    <name evidence="1" type="ORF">P3W85_24830</name>
</gene>
<comment type="caution">
    <text evidence="1">The sequence shown here is derived from an EMBL/GenBank/DDBJ whole genome shotgun (WGS) entry which is preliminary data.</text>
</comment>
<dbReference type="Proteomes" id="UP001216674">
    <property type="component" value="Unassembled WGS sequence"/>
</dbReference>
<evidence type="ECO:0000313" key="1">
    <source>
        <dbReference type="EMBL" id="MDF3836152.1"/>
    </source>
</evidence>
<evidence type="ECO:0000313" key="2">
    <source>
        <dbReference type="Proteomes" id="UP001216674"/>
    </source>
</evidence>
<dbReference type="RefSeq" id="WP_276266714.1">
    <property type="nucleotide sequence ID" value="NZ_JARJLM010000416.1"/>
</dbReference>
<dbReference type="EMBL" id="JARJLM010000416">
    <property type="protein sequence ID" value="MDF3836152.1"/>
    <property type="molecule type" value="Genomic_DNA"/>
</dbReference>
<organism evidence="1 2">
    <name type="scientific">Cupriavidus basilensis</name>
    <dbReference type="NCBI Taxonomy" id="68895"/>
    <lineage>
        <taxon>Bacteria</taxon>
        <taxon>Pseudomonadati</taxon>
        <taxon>Pseudomonadota</taxon>
        <taxon>Betaproteobacteria</taxon>
        <taxon>Burkholderiales</taxon>
        <taxon>Burkholderiaceae</taxon>
        <taxon>Cupriavidus</taxon>
    </lineage>
</organism>
<protein>
    <submittedName>
        <fullName evidence="1">RNA-binding protein</fullName>
    </submittedName>
</protein>
<accession>A0ABT6AU48</accession>